<name>A0A6A4H6S3_9AGAR</name>
<feature type="compositionally biased region" description="Low complexity" evidence="1">
    <location>
        <begin position="7"/>
        <end position="30"/>
    </location>
</feature>
<feature type="region of interest" description="Disordered" evidence="1">
    <location>
        <begin position="1"/>
        <end position="34"/>
    </location>
</feature>
<evidence type="ECO:0000256" key="2">
    <source>
        <dbReference type="SAM" id="Phobius"/>
    </source>
</evidence>
<evidence type="ECO:0000256" key="1">
    <source>
        <dbReference type="SAM" id="MobiDB-lite"/>
    </source>
</evidence>
<dbReference type="AlphaFoldDB" id="A0A6A4H6S3"/>
<keyword evidence="2" id="KW-0812">Transmembrane</keyword>
<protein>
    <submittedName>
        <fullName evidence="3">Uncharacterized protein</fullName>
    </submittedName>
</protein>
<sequence length="211" mass="22136">MALQTQTSMSSTSTATSTATSSSSTATSTGTSGGNTGFFTPNSSTPLVLAFLGVGLVAAGVILFLGWRRSQLARIWADNFQSRQSLRKDVDGSPKLWDLWTTKGNTGVGSGVGVGPGYGADAGTGTAHAGGSSSALVQSAAIVDHHQWAKDMAWESVMVSSSRSLEVFPIGLRAIPSLFSLFQRLRLFARVITIMMMKTMNQLLATSQVSH</sequence>
<accession>A0A6A4H6S3</accession>
<evidence type="ECO:0000313" key="3">
    <source>
        <dbReference type="EMBL" id="KAE9392877.1"/>
    </source>
</evidence>
<gene>
    <name evidence="3" type="ORF">BT96DRAFT_259905</name>
</gene>
<feature type="transmembrane region" description="Helical" evidence="2">
    <location>
        <begin position="47"/>
        <end position="67"/>
    </location>
</feature>
<organism evidence="3 4">
    <name type="scientific">Gymnopus androsaceus JB14</name>
    <dbReference type="NCBI Taxonomy" id="1447944"/>
    <lineage>
        <taxon>Eukaryota</taxon>
        <taxon>Fungi</taxon>
        <taxon>Dikarya</taxon>
        <taxon>Basidiomycota</taxon>
        <taxon>Agaricomycotina</taxon>
        <taxon>Agaricomycetes</taxon>
        <taxon>Agaricomycetidae</taxon>
        <taxon>Agaricales</taxon>
        <taxon>Marasmiineae</taxon>
        <taxon>Omphalotaceae</taxon>
        <taxon>Gymnopus</taxon>
    </lineage>
</organism>
<keyword evidence="2" id="KW-0472">Membrane</keyword>
<evidence type="ECO:0000313" key="4">
    <source>
        <dbReference type="Proteomes" id="UP000799118"/>
    </source>
</evidence>
<keyword evidence="4" id="KW-1185">Reference proteome</keyword>
<reference evidence="3" key="1">
    <citation type="journal article" date="2019" name="Environ. Microbiol.">
        <title>Fungal ecological strategies reflected in gene transcription - a case study of two litter decomposers.</title>
        <authorList>
            <person name="Barbi F."/>
            <person name="Kohler A."/>
            <person name="Barry K."/>
            <person name="Baskaran P."/>
            <person name="Daum C."/>
            <person name="Fauchery L."/>
            <person name="Ihrmark K."/>
            <person name="Kuo A."/>
            <person name="LaButti K."/>
            <person name="Lipzen A."/>
            <person name="Morin E."/>
            <person name="Grigoriev I.V."/>
            <person name="Henrissat B."/>
            <person name="Lindahl B."/>
            <person name="Martin F."/>
        </authorList>
    </citation>
    <scope>NUCLEOTIDE SEQUENCE</scope>
    <source>
        <strain evidence="3">JB14</strain>
    </source>
</reference>
<dbReference type="Proteomes" id="UP000799118">
    <property type="component" value="Unassembled WGS sequence"/>
</dbReference>
<proteinExistence type="predicted"/>
<keyword evidence="2" id="KW-1133">Transmembrane helix</keyword>
<dbReference type="EMBL" id="ML769586">
    <property type="protein sequence ID" value="KAE9392877.1"/>
    <property type="molecule type" value="Genomic_DNA"/>
</dbReference>